<reference evidence="3" key="1">
    <citation type="journal article" date="2019" name="Int. J. Syst. Evol. Microbiol.">
        <title>The Global Catalogue of Microorganisms (GCM) 10K type strain sequencing project: providing services to taxonomists for standard genome sequencing and annotation.</title>
        <authorList>
            <consortium name="The Broad Institute Genomics Platform"/>
            <consortium name="The Broad Institute Genome Sequencing Center for Infectious Disease"/>
            <person name="Wu L."/>
            <person name="Ma J."/>
        </authorList>
    </citation>
    <scope>NUCLEOTIDE SEQUENCE [LARGE SCALE GENOMIC DNA]</scope>
    <source>
        <strain evidence="3">JCM 31404</strain>
    </source>
</reference>
<evidence type="ECO:0000313" key="2">
    <source>
        <dbReference type="EMBL" id="GGR57914.1"/>
    </source>
</evidence>
<name>A0ABQ2RTH3_9DEIO</name>
<dbReference type="Gene3D" id="2.60.40.2230">
    <property type="entry name" value="Uncharacterised protein YcnI-like PF07987, DUF1775"/>
    <property type="match status" value="1"/>
</dbReference>
<gene>
    <name evidence="2" type="ORF">GCM10008959_19520</name>
</gene>
<protein>
    <recommendedName>
        <fullName evidence="1">YncI copper-binding domain-containing protein</fullName>
    </recommendedName>
</protein>
<keyword evidence="3" id="KW-1185">Reference proteome</keyword>
<evidence type="ECO:0000259" key="1">
    <source>
        <dbReference type="Pfam" id="PF07987"/>
    </source>
</evidence>
<dbReference type="RefSeq" id="WP_189064798.1">
    <property type="nucleotide sequence ID" value="NZ_BMQM01000011.1"/>
</dbReference>
<dbReference type="EMBL" id="BMQM01000011">
    <property type="protein sequence ID" value="GGR57914.1"/>
    <property type="molecule type" value="Genomic_DNA"/>
</dbReference>
<sequence>MNIPAFNPAFKSAFNPARTPARSILNAALTLTAAVLISVAGAHATVRTEAGLTESAASKSETYRLNVPTEKEISTTQIRLVVPAGVAISRFQVTPGFTRTVTRNADGLVTEVVWKGRVAPMEYARFFFQAKNPATAGELVWKIYQTYSDGSVVAWDDADPARGPASKTTVK</sequence>
<dbReference type="Proteomes" id="UP000634308">
    <property type="component" value="Unassembled WGS sequence"/>
</dbReference>
<dbReference type="InterPro" id="IPR038507">
    <property type="entry name" value="YcnI-like_sf"/>
</dbReference>
<accession>A0ABQ2RTH3</accession>
<organism evidence="2 3">
    <name type="scientific">Deinococcus seoulensis</name>
    <dbReference type="NCBI Taxonomy" id="1837379"/>
    <lineage>
        <taxon>Bacteria</taxon>
        <taxon>Thermotogati</taxon>
        <taxon>Deinococcota</taxon>
        <taxon>Deinococci</taxon>
        <taxon>Deinococcales</taxon>
        <taxon>Deinococcaceae</taxon>
        <taxon>Deinococcus</taxon>
    </lineage>
</organism>
<proteinExistence type="predicted"/>
<evidence type="ECO:0000313" key="3">
    <source>
        <dbReference type="Proteomes" id="UP000634308"/>
    </source>
</evidence>
<dbReference type="Pfam" id="PF07987">
    <property type="entry name" value="DUF1775"/>
    <property type="match status" value="1"/>
</dbReference>
<comment type="caution">
    <text evidence="2">The sequence shown here is derived from an EMBL/GenBank/DDBJ whole genome shotgun (WGS) entry which is preliminary data.</text>
</comment>
<feature type="domain" description="YncI copper-binding" evidence="1">
    <location>
        <begin position="54"/>
        <end position="160"/>
    </location>
</feature>
<dbReference type="InterPro" id="IPR012533">
    <property type="entry name" value="YcnI-copper_dom"/>
</dbReference>